<reference evidence="2" key="1">
    <citation type="submission" date="2020-04" db="EMBL/GenBank/DDBJ databases">
        <authorList>
            <person name="Alioto T."/>
            <person name="Alioto T."/>
            <person name="Gomez Garrido J."/>
        </authorList>
    </citation>
    <scope>NUCLEOTIDE SEQUENCE</scope>
    <source>
        <strain evidence="2">A484AB</strain>
    </source>
</reference>
<evidence type="ECO:0000313" key="2">
    <source>
        <dbReference type="EMBL" id="CAB3998737.1"/>
    </source>
</evidence>
<organism evidence="2 3">
    <name type="scientific">Paramuricea clavata</name>
    <name type="common">Red gorgonian</name>
    <name type="synonym">Violescent sea-whip</name>
    <dbReference type="NCBI Taxonomy" id="317549"/>
    <lineage>
        <taxon>Eukaryota</taxon>
        <taxon>Metazoa</taxon>
        <taxon>Cnidaria</taxon>
        <taxon>Anthozoa</taxon>
        <taxon>Octocorallia</taxon>
        <taxon>Malacalcyonacea</taxon>
        <taxon>Plexauridae</taxon>
        <taxon>Paramuricea</taxon>
    </lineage>
</organism>
<evidence type="ECO:0000313" key="3">
    <source>
        <dbReference type="Proteomes" id="UP001152795"/>
    </source>
</evidence>
<name>A0A6S7I1D8_PARCT</name>
<protein>
    <submittedName>
        <fullName evidence="2">Uncharacterized protein LOC111347295 isoform X2</fullName>
    </submittedName>
</protein>
<accession>A0A6S7I1D8</accession>
<feature type="region of interest" description="Disordered" evidence="1">
    <location>
        <begin position="142"/>
        <end position="167"/>
    </location>
</feature>
<comment type="caution">
    <text evidence="2">The sequence shown here is derived from an EMBL/GenBank/DDBJ whole genome shotgun (WGS) entry which is preliminary data.</text>
</comment>
<dbReference type="SUPFAM" id="SSF50249">
    <property type="entry name" value="Nucleic acid-binding proteins"/>
    <property type="match status" value="1"/>
</dbReference>
<keyword evidence="3" id="KW-1185">Reference proteome</keyword>
<evidence type="ECO:0000256" key="1">
    <source>
        <dbReference type="SAM" id="MobiDB-lite"/>
    </source>
</evidence>
<dbReference type="Proteomes" id="UP001152795">
    <property type="component" value="Unassembled WGS sequence"/>
</dbReference>
<dbReference type="InterPro" id="IPR012340">
    <property type="entry name" value="NA-bd_OB-fold"/>
</dbReference>
<feature type="compositionally biased region" description="Basic and acidic residues" evidence="1">
    <location>
        <begin position="149"/>
        <end position="162"/>
    </location>
</feature>
<dbReference type="Gene3D" id="2.40.50.140">
    <property type="entry name" value="Nucleic acid-binding proteins"/>
    <property type="match status" value="1"/>
</dbReference>
<dbReference type="AlphaFoldDB" id="A0A6S7I1D8"/>
<gene>
    <name evidence="2" type="ORF">PACLA_8A014437</name>
</gene>
<dbReference type="EMBL" id="CACRXK020003427">
    <property type="protein sequence ID" value="CAB3998737.1"/>
    <property type="molecule type" value="Genomic_DNA"/>
</dbReference>
<proteinExistence type="predicted"/>
<sequence>MDEAEKLTKHQQSKRYNKKEHLVLPLEWLHPENGRHIESIDCLLHHDDLIKGTDIVSTSDKRKPIEGSLFEKNITQWEGTITAVRSEWQGTITFKGRLPVWFVPLNAQPSMPSLGDTVKFCLSFDDFGLSAWRVMRDAGTQPSDLSDIVNRDGDSSSEHSEQEDVEKENFLVAPSLCSIDIQKPDQKHGLDEQKDEKPHAGAVLKKRTKTHWDEYNEQRMQGVVSFTNSDTGFGFIKNADVEDKLFFNASQLREPVKNLGGNIVKDMLLDFKVEKLTERTRAADICVLKDDKLRESMLEKLRK</sequence>